<protein>
    <recommendedName>
        <fullName evidence="1">glutathione transferase</fullName>
        <ecNumber evidence="1">2.5.1.18</ecNumber>
    </recommendedName>
</protein>
<dbReference type="EC" id="2.5.1.18" evidence="1"/>
<dbReference type="PROSITE" id="PS50404">
    <property type="entry name" value="GST_NTER"/>
    <property type="match status" value="1"/>
</dbReference>
<sequence>MAEIKLTYFNATGRGEISRLILAYANAKYTDERIERSDWMTLKPTLTYGQMPVLSYNGVTLAQSITIARFLANEFGLAGKNNIEKAEADEVVDALVDLQNAGYVVVFNKEPEKKDQLLEEFKAKAKTSLTHLESRLKSRGGQYFAGNQLTWADLQLFNILEAIKVLLPAPAEDYPLLKDLSTRVGDLPNIKKWMETRPGQ</sequence>
<reference evidence="7" key="2">
    <citation type="journal article" name="Mar. Pollut. Bull.">
        <title>The genome of the European estuarine calanoid copepod Eurytemora affinis: Potential use in molecular ecotoxicology.</title>
        <authorList>
            <person name="Choi B.S."/>
            <person name="Kim D.H."/>
            <person name="Kim M.S."/>
            <person name="Park J.C."/>
            <person name="Lee Y.H."/>
            <person name="Kim H.J."/>
            <person name="Jeong C.B."/>
            <person name="Hagiwara A."/>
            <person name="Souissi S."/>
            <person name="Lee J.S."/>
        </authorList>
    </citation>
    <scope>NUCLEOTIDE SEQUENCE</scope>
</reference>
<organism evidence="7">
    <name type="scientific">Eurytemora affinis</name>
    <name type="common">Copepod</name>
    <name type="synonym">Temora affinis</name>
    <dbReference type="NCBI Taxonomy" id="88015"/>
    <lineage>
        <taxon>Eukaryota</taxon>
        <taxon>Metazoa</taxon>
        <taxon>Ecdysozoa</taxon>
        <taxon>Arthropoda</taxon>
        <taxon>Crustacea</taxon>
        <taxon>Multicrustacea</taxon>
        <taxon>Hexanauplia</taxon>
        <taxon>Copepoda</taxon>
        <taxon>Calanoida</taxon>
        <taxon>Temoridae</taxon>
        <taxon>Eurytemora</taxon>
    </lineage>
</organism>
<evidence type="ECO:0000256" key="2">
    <source>
        <dbReference type="ARBA" id="ARBA00022679"/>
    </source>
</evidence>
<dbReference type="InterPro" id="IPR004045">
    <property type="entry name" value="Glutathione_S-Trfase_N"/>
</dbReference>
<evidence type="ECO:0000259" key="5">
    <source>
        <dbReference type="PROSITE" id="PS50404"/>
    </source>
</evidence>
<dbReference type="OrthoDB" id="414243at2759"/>
<dbReference type="Pfam" id="PF14497">
    <property type="entry name" value="GST_C_3"/>
    <property type="match status" value="1"/>
</dbReference>
<feature type="domain" description="GST N-terminal" evidence="5">
    <location>
        <begin position="2"/>
        <end position="79"/>
    </location>
</feature>
<feature type="domain" description="GST C-terminal" evidence="6">
    <location>
        <begin position="81"/>
        <end position="200"/>
    </location>
</feature>
<dbReference type="FunFam" id="1.20.1050.10:FF:000030">
    <property type="entry name" value="Glutathione S-transferase S1"/>
    <property type="match status" value="1"/>
</dbReference>
<dbReference type="InterPro" id="IPR010987">
    <property type="entry name" value="Glutathione-S-Trfase_C-like"/>
</dbReference>
<dbReference type="InterPro" id="IPR004046">
    <property type="entry name" value="GST_C"/>
</dbReference>
<dbReference type="GO" id="GO:0006749">
    <property type="term" value="P:glutathione metabolic process"/>
    <property type="evidence" value="ECO:0007669"/>
    <property type="project" value="TreeGrafter"/>
</dbReference>
<dbReference type="GO" id="GO:0004602">
    <property type="term" value="F:glutathione peroxidase activity"/>
    <property type="evidence" value="ECO:0007669"/>
    <property type="project" value="UniProtKB-ARBA"/>
</dbReference>
<evidence type="ECO:0000256" key="4">
    <source>
        <dbReference type="ARBA" id="ARBA00047960"/>
    </source>
</evidence>
<name>A0A8B0MB91_EURAF</name>
<dbReference type="PANTHER" id="PTHR11571:SF224">
    <property type="entry name" value="HEMATOPOIETIC PROSTAGLANDIN D SYNTHASE"/>
    <property type="match status" value="1"/>
</dbReference>
<comment type="similarity">
    <text evidence="3">Belongs to the GST superfamily. Sigma family.</text>
</comment>
<dbReference type="CDD" id="cd03039">
    <property type="entry name" value="GST_N_Sigma_like"/>
    <property type="match status" value="1"/>
</dbReference>
<evidence type="ECO:0000313" key="7">
    <source>
        <dbReference type="EMBL" id="QTW43625.1"/>
    </source>
</evidence>
<dbReference type="Gene3D" id="1.20.1050.130">
    <property type="match status" value="1"/>
</dbReference>
<dbReference type="CDD" id="cd03192">
    <property type="entry name" value="GST_C_Sigma_like"/>
    <property type="match status" value="1"/>
</dbReference>
<dbReference type="GO" id="GO:0004364">
    <property type="term" value="F:glutathione transferase activity"/>
    <property type="evidence" value="ECO:0007669"/>
    <property type="project" value="UniProtKB-EC"/>
</dbReference>
<evidence type="ECO:0000256" key="3">
    <source>
        <dbReference type="ARBA" id="ARBA00038317"/>
    </source>
</evidence>
<dbReference type="Pfam" id="PF02798">
    <property type="entry name" value="GST_N"/>
    <property type="match status" value="1"/>
</dbReference>
<dbReference type="SUPFAM" id="SSF47616">
    <property type="entry name" value="GST C-terminal domain-like"/>
    <property type="match status" value="1"/>
</dbReference>
<dbReference type="FunFam" id="3.40.30.10:FF:000035">
    <property type="entry name" value="hematopoietic prostaglandin D synthase"/>
    <property type="match status" value="1"/>
</dbReference>
<accession>A0A8B0MB91</accession>
<evidence type="ECO:0000259" key="6">
    <source>
        <dbReference type="PROSITE" id="PS50405"/>
    </source>
</evidence>
<comment type="catalytic activity">
    <reaction evidence="4">
        <text>RX + glutathione = an S-substituted glutathione + a halide anion + H(+)</text>
        <dbReference type="Rhea" id="RHEA:16437"/>
        <dbReference type="ChEBI" id="CHEBI:15378"/>
        <dbReference type="ChEBI" id="CHEBI:16042"/>
        <dbReference type="ChEBI" id="CHEBI:17792"/>
        <dbReference type="ChEBI" id="CHEBI:57925"/>
        <dbReference type="ChEBI" id="CHEBI:90779"/>
        <dbReference type="EC" id="2.5.1.18"/>
    </reaction>
</comment>
<dbReference type="SFLD" id="SFLDG00363">
    <property type="entry name" value="AMPS_(cytGST):_Alpha-__Mu-__Pi"/>
    <property type="match status" value="1"/>
</dbReference>
<dbReference type="AlphaFoldDB" id="A0A8B0MB91"/>
<dbReference type="EMBL" id="MW149325">
    <property type="protein sequence ID" value="QTW43625.1"/>
    <property type="molecule type" value="mRNA"/>
</dbReference>
<dbReference type="InterPro" id="IPR036282">
    <property type="entry name" value="Glutathione-S-Trfase_C_sf"/>
</dbReference>
<proteinExistence type="evidence at transcript level"/>
<dbReference type="SFLD" id="SFLDS00019">
    <property type="entry name" value="Glutathione_Transferase_(cytos"/>
    <property type="match status" value="1"/>
</dbReference>
<dbReference type="InterPro" id="IPR050213">
    <property type="entry name" value="GST_superfamily"/>
</dbReference>
<reference evidence="7" key="1">
    <citation type="submission" date="2020-10" db="EMBL/GenBank/DDBJ databases">
        <authorList>
            <person name="Kim D.-H."/>
        </authorList>
    </citation>
    <scope>NUCLEOTIDE SEQUENCE</scope>
</reference>
<dbReference type="PROSITE" id="PS50405">
    <property type="entry name" value="GST_CTER"/>
    <property type="match status" value="1"/>
</dbReference>
<evidence type="ECO:0000256" key="1">
    <source>
        <dbReference type="ARBA" id="ARBA00012452"/>
    </source>
</evidence>
<dbReference type="InterPro" id="IPR040079">
    <property type="entry name" value="Glutathione_S-Trfase"/>
</dbReference>
<dbReference type="SFLD" id="SFLDG01205">
    <property type="entry name" value="AMPS.1"/>
    <property type="match status" value="1"/>
</dbReference>
<dbReference type="SUPFAM" id="SSF52833">
    <property type="entry name" value="Thioredoxin-like"/>
    <property type="match status" value="1"/>
</dbReference>
<dbReference type="InterPro" id="IPR036249">
    <property type="entry name" value="Thioredoxin-like_sf"/>
</dbReference>
<keyword evidence="2" id="KW-0808">Transferase</keyword>
<dbReference type="PANTHER" id="PTHR11571">
    <property type="entry name" value="GLUTATHIONE S-TRANSFERASE"/>
    <property type="match status" value="1"/>
</dbReference>